<protein>
    <submittedName>
        <fullName evidence="1">Uncharacterized protein</fullName>
    </submittedName>
</protein>
<dbReference type="Proteomes" id="UP001166947">
    <property type="component" value="Unassembled WGS sequence"/>
</dbReference>
<dbReference type="RefSeq" id="WP_259291340.1">
    <property type="nucleotide sequence ID" value="NZ_JANUXW010000003.1"/>
</dbReference>
<proteinExistence type="predicted"/>
<reference evidence="1" key="1">
    <citation type="submission" date="2022-08" db="EMBL/GenBank/DDBJ databases">
        <authorList>
            <person name="Volokhov D.V."/>
            <person name="Furtak V.A."/>
            <person name="Zagorodnyaya T.A."/>
        </authorList>
    </citation>
    <scope>NUCLEOTIDE SEQUENCE</scope>
    <source>
        <strain evidence="1">CSL10203-ORH2</strain>
    </source>
</reference>
<keyword evidence="2" id="KW-1185">Reference proteome</keyword>
<sequence length="45" mass="5245">MCHQHARVARIPTIRVRGFRHTPYKGFTPQVPIQNNPITLTLYQS</sequence>
<dbReference type="EMBL" id="JANUXW010000003">
    <property type="protein sequence ID" value="MCS4533527.1"/>
    <property type="molecule type" value="Genomic_DNA"/>
</dbReference>
<accession>A0ABT2FBI9</accession>
<name>A0ABT2FBI9_9NEIS</name>
<reference evidence="1" key="2">
    <citation type="journal article" date="2023" name="Curr. Microbiol.">
        <title>Neisseria montereyensis sp. nov., Isolated from Oropharynx of California Sea Lion (Zalophus californianus): Genomic, Phylogenetic, and Phenotypic Study.</title>
        <authorList>
            <person name="Volokhov D.V."/>
            <person name="Zagorodnyaya T.A."/>
            <person name="Furtak V.A."/>
            <person name="Nattanmai G."/>
            <person name="Randall L."/>
            <person name="Jose S."/>
            <person name="Gao Y."/>
            <person name="Gulland F.M."/>
            <person name="Eisenberg T."/>
            <person name="Delmonte P."/>
            <person name="Blom J."/>
            <person name="Mitchell K.K."/>
        </authorList>
    </citation>
    <scope>NUCLEOTIDE SEQUENCE</scope>
    <source>
        <strain evidence="1">CSL10203-ORH2</strain>
    </source>
</reference>
<gene>
    <name evidence="1" type="ORF">NXS09_04345</name>
</gene>
<comment type="caution">
    <text evidence="1">The sequence shown here is derived from an EMBL/GenBank/DDBJ whole genome shotgun (WGS) entry which is preliminary data.</text>
</comment>
<evidence type="ECO:0000313" key="2">
    <source>
        <dbReference type="Proteomes" id="UP001166947"/>
    </source>
</evidence>
<organism evidence="1 2">
    <name type="scientific">Neisseria montereyensis</name>
    <dbReference type="NCBI Taxonomy" id="2973938"/>
    <lineage>
        <taxon>Bacteria</taxon>
        <taxon>Pseudomonadati</taxon>
        <taxon>Pseudomonadota</taxon>
        <taxon>Betaproteobacteria</taxon>
        <taxon>Neisseriales</taxon>
        <taxon>Neisseriaceae</taxon>
        <taxon>Neisseria</taxon>
    </lineage>
</organism>
<evidence type="ECO:0000313" key="1">
    <source>
        <dbReference type="EMBL" id="MCS4533527.1"/>
    </source>
</evidence>